<dbReference type="Pfam" id="PF01464">
    <property type="entry name" value="SLT"/>
    <property type="match status" value="1"/>
</dbReference>
<dbReference type="Proteomes" id="UP000018951">
    <property type="component" value="Unassembled WGS sequence"/>
</dbReference>
<comment type="caution">
    <text evidence="6">The sequence shown here is derived from an EMBL/GenBank/DDBJ whole genome shotgun (WGS) entry which is preliminary data.</text>
</comment>
<sequence length="591" mass="69760">MLLFFVFLLCPYVLFAVVVPATSQDVLDNVLCHCRGLTDKEIFHLEKLRYSIKRMDWYYAHYHANMVGDGGVVYFTDLLHDSVVDPDPSLSSNRFNSQEVGYLFNYFFDPRYLPKKNLKRVIVEKSCVHMPDVEMCLRFSAHNSCVDYVKKHRHDYGLVYKYLRVLASEHNIIQFVSLFSEFLHLDRDIFASSKWNYLKRLYAREVIFHQMSDYFQDAYDILYSTYNEKRIRSINNQWLLGWLSLEFLSDHHKSLYHFHEFEQLVRTPVSVSRANYWLGHTYEKMGNIREAISWYKRGAIYKHLFYGQMSLYKLHQMSNVDFSYNGNNIYNYSPFMKTEEFLSSIHIFNKQPSSHQSLLKALYYFAYIKENCLVKCIVNYIIRKDDINDFKIMLRIANMTSNNYLLVLVTKYLHNSQHVILLDSLYPMDHHVNTFSSDLSNSWLLSIMRQESEFNHMAISNSGAVGVMQLMPSVAKSLFRDIKLEYKQKLLHNPICNIQLGTMLMHKLYFGENKKSFVLSAGAYNAGTANVSVWKNTMGDFQGTIDEKVKWIESIPFEETRDYVMYVIANLNTYEMLLNEMNINTIYQSLQ</sequence>
<keyword evidence="3 4" id="KW-0732">Signal</keyword>
<evidence type="ECO:0000259" key="5">
    <source>
        <dbReference type="Pfam" id="PF01464"/>
    </source>
</evidence>
<evidence type="ECO:0000256" key="2">
    <source>
        <dbReference type="ARBA" id="ARBA00009387"/>
    </source>
</evidence>
<accession>W2V1U4</accession>
<feature type="signal peptide" evidence="4">
    <location>
        <begin position="1"/>
        <end position="16"/>
    </location>
</feature>
<dbReference type="SUPFAM" id="SSF53955">
    <property type="entry name" value="Lysozyme-like"/>
    <property type="match status" value="1"/>
</dbReference>
<organism evidence="6 7">
    <name type="scientific">Candidatus Xenolissoclinum pacificiensis L6</name>
    <dbReference type="NCBI Taxonomy" id="1401685"/>
    <lineage>
        <taxon>Bacteria</taxon>
        <taxon>Pseudomonadati</taxon>
        <taxon>Pseudomonadota</taxon>
        <taxon>Alphaproteobacteria</taxon>
        <taxon>Rickettsiales</taxon>
        <taxon>Anaplasmataceae</taxon>
        <taxon>Candidatus Xenolissoclinum</taxon>
    </lineage>
</organism>
<evidence type="ECO:0000256" key="3">
    <source>
        <dbReference type="ARBA" id="ARBA00022729"/>
    </source>
</evidence>
<evidence type="ECO:0000256" key="4">
    <source>
        <dbReference type="SAM" id="SignalP"/>
    </source>
</evidence>
<dbReference type="Gene3D" id="1.25.20.10">
    <property type="entry name" value="Bacterial muramidases"/>
    <property type="match status" value="1"/>
</dbReference>
<comment type="similarity">
    <text evidence="2">Belongs to the virb1 family.</text>
</comment>
<proteinExistence type="inferred from homology"/>
<keyword evidence="7" id="KW-1185">Reference proteome</keyword>
<dbReference type="InterPro" id="IPR023346">
    <property type="entry name" value="Lysozyme-like_dom_sf"/>
</dbReference>
<dbReference type="Gene3D" id="1.10.530.10">
    <property type="match status" value="1"/>
</dbReference>
<reference evidence="6 7" key="1">
    <citation type="journal article" date="2013" name="PLoS ONE">
        <title>Bacterial endosymbiosis in a chordate host: long-term co-evolution and conservation of secondary metabolism.</title>
        <authorList>
            <person name="Kwan J.C."/>
            <person name="Schmidt E.W."/>
        </authorList>
    </citation>
    <scope>NUCLEOTIDE SEQUENCE [LARGE SCALE GENOMIC DNA]</scope>
    <source>
        <strain evidence="7">L6</strain>
    </source>
</reference>
<dbReference type="CDD" id="cd13401">
    <property type="entry name" value="Slt70-like"/>
    <property type="match status" value="1"/>
</dbReference>
<dbReference type="STRING" id="1401685.P857_797"/>
<dbReference type="InterPro" id="IPR008258">
    <property type="entry name" value="Transglycosylase_SLT_dom_1"/>
</dbReference>
<dbReference type="GO" id="GO:0004553">
    <property type="term" value="F:hydrolase activity, hydrolyzing O-glycosyl compounds"/>
    <property type="evidence" value="ECO:0007669"/>
    <property type="project" value="InterPro"/>
</dbReference>
<evidence type="ECO:0000313" key="7">
    <source>
        <dbReference type="Proteomes" id="UP000018951"/>
    </source>
</evidence>
<feature type="chain" id="PRO_5004826195" evidence="4">
    <location>
        <begin position="17"/>
        <end position="591"/>
    </location>
</feature>
<comment type="similarity">
    <text evidence="1">Belongs to the transglycosylase Slt family.</text>
</comment>
<gene>
    <name evidence="6" type="ORF">P857_797</name>
</gene>
<feature type="domain" description="Transglycosylase SLT" evidence="5">
    <location>
        <begin position="439"/>
        <end position="541"/>
    </location>
</feature>
<dbReference type="SUPFAM" id="SSF48435">
    <property type="entry name" value="Bacterial muramidases"/>
    <property type="match status" value="1"/>
</dbReference>
<dbReference type="GO" id="GO:0042597">
    <property type="term" value="C:periplasmic space"/>
    <property type="evidence" value="ECO:0007669"/>
    <property type="project" value="InterPro"/>
</dbReference>
<protein>
    <submittedName>
        <fullName evidence="6">Transglycosylase SLT domain protein</fullName>
    </submittedName>
</protein>
<dbReference type="PANTHER" id="PTHR37423:SF5">
    <property type="entry name" value="SOLUBLE LYTIC MUREIN TRANSGLYCOSYLASE"/>
    <property type="match status" value="1"/>
</dbReference>
<dbReference type="InterPro" id="IPR008939">
    <property type="entry name" value="Lytic_TGlycosylase_superhlx_U"/>
</dbReference>
<dbReference type="EMBL" id="AXCJ01000001">
    <property type="protein sequence ID" value="ETO91627.1"/>
    <property type="molecule type" value="Genomic_DNA"/>
</dbReference>
<name>W2V1U4_9RICK</name>
<dbReference type="AlphaFoldDB" id="W2V1U4"/>
<evidence type="ECO:0000256" key="1">
    <source>
        <dbReference type="ARBA" id="ARBA00007734"/>
    </source>
</evidence>
<dbReference type="PANTHER" id="PTHR37423">
    <property type="entry name" value="SOLUBLE LYTIC MUREIN TRANSGLYCOSYLASE-RELATED"/>
    <property type="match status" value="1"/>
</dbReference>
<evidence type="ECO:0000313" key="6">
    <source>
        <dbReference type="EMBL" id="ETO91627.1"/>
    </source>
</evidence>